<dbReference type="InterPro" id="IPR012338">
    <property type="entry name" value="Beta-lactam/transpept-like"/>
</dbReference>
<dbReference type="Proteomes" id="UP000567795">
    <property type="component" value="Unassembled WGS sequence"/>
</dbReference>
<gene>
    <name evidence="3" type="ORF">FHU37_004891</name>
</gene>
<dbReference type="AlphaFoldDB" id="A0A853ABW3"/>
<dbReference type="InterPro" id="IPR001466">
    <property type="entry name" value="Beta-lactam-related"/>
</dbReference>
<keyword evidence="4" id="KW-1185">Reference proteome</keyword>
<feature type="region of interest" description="Disordered" evidence="1">
    <location>
        <begin position="64"/>
        <end position="87"/>
    </location>
</feature>
<feature type="domain" description="Beta-lactamase-related" evidence="2">
    <location>
        <begin position="30"/>
        <end position="426"/>
    </location>
</feature>
<dbReference type="PANTHER" id="PTHR43319">
    <property type="entry name" value="BETA-LACTAMASE-RELATED"/>
    <property type="match status" value="1"/>
</dbReference>
<reference evidence="3 4" key="1">
    <citation type="submission" date="2020-07" db="EMBL/GenBank/DDBJ databases">
        <title>Sequencing the genomes of 1000 actinobacteria strains.</title>
        <authorList>
            <person name="Klenk H.-P."/>
        </authorList>
    </citation>
    <scope>NUCLEOTIDE SEQUENCE [LARGE SCALE GENOMIC DNA]</scope>
    <source>
        <strain evidence="3 4">DSM 42178</strain>
    </source>
</reference>
<sequence>MTTAALDDGEHTATDIAIDGETAPGFEPVRRAFAVTLARSGGAGAALALYHHGRKVVDLWGGAADPGETGAEPGQAGAHPGRTGADRAARPWEIDTLQLVRSATKGVLAASAALLVQRRRIALDEPVATYWPEFAAAGKAALTVRQALAHQGGLPALDHPLTPEQVYAWHPAAEAVARQAPAWEPGTAHGYHPQTYGWLIGELIRRVDGRTPGAFLAEEIAGPLDLDFWIGLPEEHEDRVGRLTEIALAEAGAGAGSTAPAAAAAGPRLRPKRAIADAYADPDSLTRRSFAVVTPGYDENSRAHRAAEQPAANGVTDARSLARFYAAVSGQLDGAGGAALLDPSVLAEFTTEHAAGPDRVLIAPTRFGLGWMLGGPAEPMTGPAAFGHPGRGGSLGFADPERGIAFGYVTGGLLRSTTGDPRARALARAVRESLQG</sequence>
<dbReference type="RefSeq" id="WP_179816794.1">
    <property type="nucleotide sequence ID" value="NZ_JACBZD010000002.1"/>
</dbReference>
<dbReference type="Gene3D" id="3.40.710.10">
    <property type="entry name" value="DD-peptidase/beta-lactamase superfamily"/>
    <property type="match status" value="1"/>
</dbReference>
<dbReference type="InterPro" id="IPR052907">
    <property type="entry name" value="Beta-lactamase/esterase"/>
</dbReference>
<evidence type="ECO:0000313" key="4">
    <source>
        <dbReference type="Proteomes" id="UP000567795"/>
    </source>
</evidence>
<evidence type="ECO:0000259" key="2">
    <source>
        <dbReference type="Pfam" id="PF00144"/>
    </source>
</evidence>
<comment type="caution">
    <text evidence="3">The sequence shown here is derived from an EMBL/GenBank/DDBJ whole genome shotgun (WGS) entry which is preliminary data.</text>
</comment>
<protein>
    <submittedName>
        <fullName evidence="3">CubicO group peptidase (Beta-lactamase class C family)</fullName>
    </submittedName>
</protein>
<dbReference type="EMBL" id="JACBZD010000002">
    <property type="protein sequence ID" value="NYI07862.1"/>
    <property type="molecule type" value="Genomic_DNA"/>
</dbReference>
<evidence type="ECO:0000256" key="1">
    <source>
        <dbReference type="SAM" id="MobiDB-lite"/>
    </source>
</evidence>
<name>A0A853ABW3_9ACTN</name>
<dbReference type="SUPFAM" id="SSF56601">
    <property type="entry name" value="beta-lactamase/transpeptidase-like"/>
    <property type="match status" value="1"/>
</dbReference>
<evidence type="ECO:0000313" key="3">
    <source>
        <dbReference type="EMBL" id="NYI07862.1"/>
    </source>
</evidence>
<accession>A0A853ABW3</accession>
<proteinExistence type="predicted"/>
<organism evidence="3 4">
    <name type="scientific">Allostreptomyces psammosilenae</name>
    <dbReference type="NCBI Taxonomy" id="1892865"/>
    <lineage>
        <taxon>Bacteria</taxon>
        <taxon>Bacillati</taxon>
        <taxon>Actinomycetota</taxon>
        <taxon>Actinomycetes</taxon>
        <taxon>Kitasatosporales</taxon>
        <taxon>Streptomycetaceae</taxon>
        <taxon>Allostreptomyces</taxon>
    </lineage>
</organism>
<dbReference type="PANTHER" id="PTHR43319:SF3">
    <property type="entry name" value="BETA-LACTAMASE-RELATED DOMAIN-CONTAINING PROTEIN"/>
    <property type="match status" value="1"/>
</dbReference>
<dbReference type="Pfam" id="PF00144">
    <property type="entry name" value="Beta-lactamase"/>
    <property type="match status" value="1"/>
</dbReference>